<feature type="transmembrane region" description="Helical" evidence="1">
    <location>
        <begin position="12"/>
        <end position="34"/>
    </location>
</feature>
<sequence length="175" mass="20482">MQIYTNLSNTYRIWVSLCIGIIVGSIGCVVKIGWEVLFPLHVKLSLDSKTQHILQLFGSDSHLLYLNYVFSDGYEWNVFYLAWQFLLSLALSLLYVLCAEFWQKLKFAHGILYGIASWLLVYVLFLPLCGFITINTDSMLGYYVCSFIESLLWIWIIELTRRDLRNRITQEQDPF</sequence>
<evidence type="ECO:0000313" key="2">
    <source>
        <dbReference type="EMBL" id="GAB0172450.1"/>
    </source>
</evidence>
<dbReference type="Proteomes" id="UP001562457">
    <property type="component" value="Unassembled WGS sequence"/>
</dbReference>
<dbReference type="OrthoDB" id="1629003at2"/>
<dbReference type="RefSeq" id="WP_034321629.1">
    <property type="nucleotide sequence ID" value="NZ_BAAFHN010000006.1"/>
</dbReference>
<dbReference type="Proteomes" id="UP000029861">
    <property type="component" value="Unassembled WGS sequence"/>
</dbReference>
<feature type="transmembrane region" description="Helical" evidence="1">
    <location>
        <begin position="110"/>
        <end position="134"/>
    </location>
</feature>
<evidence type="ECO:0000313" key="6">
    <source>
        <dbReference type="Proteomes" id="UP000029878"/>
    </source>
</evidence>
<evidence type="ECO:0000313" key="3">
    <source>
        <dbReference type="EMBL" id="TLD83159.1"/>
    </source>
</evidence>
<dbReference type="EMBL" id="BAAFHN010000006">
    <property type="protein sequence ID" value="GAB0172450.1"/>
    <property type="molecule type" value="Genomic_DNA"/>
</dbReference>
<reference evidence="4" key="2">
    <citation type="submission" date="2018-04" db="EMBL/GenBank/DDBJ databases">
        <authorList>
            <person name="Sheh A."/>
            <person name="Shen Z."/>
            <person name="Mannion A.J."/>
            <person name="Fox J.G."/>
        </authorList>
    </citation>
    <scope>NUCLEOTIDE SEQUENCE</scope>
    <source>
        <strain evidence="4">ATCC 49310</strain>
    </source>
</reference>
<keyword evidence="1" id="KW-0472">Membrane</keyword>
<keyword evidence="7" id="KW-1185">Reference proteome</keyword>
<protein>
    <submittedName>
        <fullName evidence="3">DUF1440 domain-containing protein</fullName>
    </submittedName>
</protein>
<feature type="transmembrane region" description="Helical" evidence="1">
    <location>
        <begin position="140"/>
        <end position="157"/>
    </location>
</feature>
<keyword evidence="1" id="KW-0812">Transmembrane</keyword>
<dbReference type="EMBL" id="JRPL02000010">
    <property type="protein sequence ID" value="TLD83159.1"/>
    <property type="molecule type" value="Genomic_DNA"/>
</dbReference>
<dbReference type="Proteomes" id="UP000029878">
    <property type="component" value="Unassembled WGS sequence"/>
</dbReference>
<dbReference type="eggNOG" id="COG3477">
    <property type="taxonomic scope" value="Bacteria"/>
</dbReference>
<evidence type="ECO:0000256" key="1">
    <source>
        <dbReference type="SAM" id="Phobius"/>
    </source>
</evidence>
<evidence type="ECO:0000313" key="7">
    <source>
        <dbReference type="Proteomes" id="UP001562457"/>
    </source>
</evidence>
<accession>A0A099VKL5</accession>
<proteinExistence type="predicted"/>
<evidence type="ECO:0000313" key="4">
    <source>
        <dbReference type="EMBL" id="TLD97963.1"/>
    </source>
</evidence>
<dbReference type="Pfam" id="PF07274">
    <property type="entry name" value="DUF1440"/>
    <property type="match status" value="1"/>
</dbReference>
<reference evidence="5 6" key="1">
    <citation type="journal article" date="2014" name="Genome Announc.">
        <title>Draft genome sequences of eight enterohepatic helicobacter species isolated from both laboratory and wild rodents.</title>
        <authorList>
            <person name="Sheh A."/>
            <person name="Shen Z."/>
            <person name="Fox J.G."/>
        </authorList>
    </citation>
    <scope>NUCLEOTIDE SEQUENCE [LARGE SCALE GENOMIC DNA]</scope>
    <source>
        <strain evidence="4 5">ATCC 49310</strain>
        <strain evidence="3 6">ATCC 700114</strain>
    </source>
</reference>
<feature type="transmembrane region" description="Helical" evidence="1">
    <location>
        <begin position="78"/>
        <end position="98"/>
    </location>
</feature>
<evidence type="ECO:0000313" key="5">
    <source>
        <dbReference type="Proteomes" id="UP000029861"/>
    </source>
</evidence>
<gene>
    <name evidence="4" type="ORF">LS80_006600</name>
    <name evidence="3" type="ORF">LS81_005725</name>
    <name evidence="2" type="ORF">NHP164001_04630</name>
</gene>
<organism evidence="3 6">
    <name type="scientific">Helicobacter trogontum</name>
    <dbReference type="NCBI Taxonomy" id="50960"/>
    <lineage>
        <taxon>Bacteria</taxon>
        <taxon>Pseudomonadati</taxon>
        <taxon>Campylobacterota</taxon>
        <taxon>Epsilonproteobacteria</taxon>
        <taxon>Campylobacterales</taxon>
        <taxon>Helicobacteraceae</taxon>
        <taxon>Helicobacter</taxon>
    </lineage>
</organism>
<comment type="caution">
    <text evidence="3">The sequence shown here is derived from an EMBL/GenBank/DDBJ whole genome shotgun (WGS) entry which is preliminary data.</text>
</comment>
<reference evidence="2 7" key="3">
    <citation type="submission" date="2024-06" db="EMBL/GenBank/DDBJ databases">
        <title>Draft genome sequence of Helicobacter trogontum NHP16-4001.</title>
        <authorList>
            <person name="Rimbara E."/>
            <person name="Suzuki M."/>
        </authorList>
    </citation>
    <scope>NUCLEOTIDE SEQUENCE [LARGE SCALE GENOMIC DNA]</scope>
    <source>
        <strain evidence="2 7">NHP16-4001</strain>
    </source>
</reference>
<keyword evidence="1" id="KW-1133">Transmembrane helix</keyword>
<dbReference type="EMBL" id="JRPK02000020">
    <property type="protein sequence ID" value="TLD97963.1"/>
    <property type="molecule type" value="Genomic_DNA"/>
</dbReference>
<dbReference type="InterPro" id="IPR009898">
    <property type="entry name" value="DUF1440"/>
</dbReference>
<dbReference type="AlphaFoldDB" id="A0A099VKL5"/>
<name>A0A099VKL5_9HELI</name>